<organism evidence="1 2">
    <name type="scientific">Pseudoxanthomonas japonensis</name>
    <dbReference type="NCBI Taxonomy" id="69284"/>
    <lineage>
        <taxon>Bacteria</taxon>
        <taxon>Pseudomonadati</taxon>
        <taxon>Pseudomonadota</taxon>
        <taxon>Gammaproteobacteria</taxon>
        <taxon>Lysobacterales</taxon>
        <taxon>Lysobacteraceae</taxon>
        <taxon>Pseudoxanthomonas</taxon>
    </lineage>
</organism>
<accession>A0ABQ6ZMK5</accession>
<evidence type="ECO:0008006" key="3">
    <source>
        <dbReference type="Google" id="ProtNLM"/>
    </source>
</evidence>
<reference evidence="1 2" key="1">
    <citation type="submission" date="2017-10" db="EMBL/GenBank/DDBJ databases">
        <title>Whole genome sequencing of members of genus Pseudoxanthomonas.</title>
        <authorList>
            <person name="Kumar S."/>
            <person name="Bansal K."/>
            <person name="Kaur A."/>
            <person name="Patil P."/>
            <person name="Sharma S."/>
            <person name="Patil P.B."/>
        </authorList>
    </citation>
    <scope>NUCLEOTIDE SEQUENCE [LARGE SCALE GENOMIC DNA]</scope>
    <source>
        <strain evidence="1 2">DSM 17109</strain>
    </source>
</reference>
<dbReference type="EMBL" id="PDWW01000001">
    <property type="protein sequence ID" value="KAF1727543.1"/>
    <property type="molecule type" value="Genomic_DNA"/>
</dbReference>
<name>A0ABQ6ZMK5_9GAMM</name>
<keyword evidence="2" id="KW-1185">Reference proteome</keyword>
<comment type="caution">
    <text evidence="1">The sequence shown here is derived from an EMBL/GenBank/DDBJ whole genome shotgun (WGS) entry which is preliminary data.</text>
</comment>
<evidence type="ECO:0000313" key="2">
    <source>
        <dbReference type="Proteomes" id="UP000781710"/>
    </source>
</evidence>
<proteinExistence type="predicted"/>
<dbReference type="Proteomes" id="UP000781710">
    <property type="component" value="Unassembled WGS sequence"/>
</dbReference>
<protein>
    <recommendedName>
        <fullName evidence="3">NERD domain-containing protein</fullName>
    </recommendedName>
</protein>
<evidence type="ECO:0000313" key="1">
    <source>
        <dbReference type="EMBL" id="KAF1727543.1"/>
    </source>
</evidence>
<dbReference type="RefSeq" id="WP_162336167.1">
    <property type="nucleotide sequence ID" value="NZ_JBHSRQ010000007.1"/>
</dbReference>
<sequence>MGTFTNRVREEKTSGPNLRSFSLQKWEQDFAEHGSDEEDRELFLAGQLIQSKLDAVRGVLKFSSDDAISATTKLRSFASMVNYNFMVTLDKTDRAHKAKLAEATEPVTAEEAAAVKIEAAGGHEWSPQEIIESLVDGIEIPARLLLMKNPDLAGNPRMQGVNWNEVAKELSLGLMYRFTEDLWDETLWNGYRVVDGGRTKIFVPTDLDYISGFRAGVERRHSLTRAFALVGAQAHRDLVKLGFPFRLHDINAIERRGKRQVIKVERSPKESSLMRDIMSLRAMASEPYYDDLLNEPQPGLAGLTISSLLDAWTVLSRTSQILEDGVRQRHKNKPWDGRPAHVWFPEYAPVLQIGALEAAISAAAGVSVHMSRQLVDFFIFRGNKGQEVWSQPLLPAGPSTVMPLFAATNSPNLRRLVDVWMRQAKIDLGRRGPAFENYLRDLVLEALSESTVLRGARCVDRSFTFKPQGGQGEEIDLLFVIGNTVFIAEAKCIVEPTDARSMAFHKKTVHGAASQAARKAQAISENRAEFVLAMANAQIHVTEDFKVVPLVVVSTTTHVGVPVNDIPVIDSLILNRFLIGELEDVAVDLGDLSVHKRVKTVLYTAAQEAEDRASRYFSSPPQLDRFFKGIRERSVPIFAATDDDWDGRLVTLECVPAGGLPLTFDVGDERSPPLVQ</sequence>
<gene>
    <name evidence="1" type="ORF">CSC78_01640</name>
</gene>